<keyword evidence="4 5" id="KW-0694">RNA-binding</keyword>
<dbReference type="Pfam" id="PF01189">
    <property type="entry name" value="Methyltr_RsmB-F"/>
    <property type="match status" value="1"/>
</dbReference>
<dbReference type="SMART" id="SM00359">
    <property type="entry name" value="PUA"/>
    <property type="match status" value="1"/>
</dbReference>
<dbReference type="HAMAP" id="MF_02237">
    <property type="entry name" value="NSUN6"/>
    <property type="match status" value="1"/>
</dbReference>
<dbReference type="InterPro" id="IPR029063">
    <property type="entry name" value="SAM-dependent_MTases_sf"/>
</dbReference>
<comment type="function">
    <text evidence="5">S-adenosyl-L-methionine-dependent methyltransferase that specifically methylates the C5 position of cytosine 72 in several tRNAs.</text>
</comment>
<feature type="binding site" evidence="5">
    <location>
        <position position="260"/>
    </location>
    <ligand>
        <name>S-adenosyl-L-methionine</name>
        <dbReference type="ChEBI" id="CHEBI:59789"/>
    </ligand>
</feature>
<evidence type="ECO:0000313" key="8">
    <source>
        <dbReference type="Proteomes" id="UP000003980"/>
    </source>
</evidence>
<feature type="binding site" evidence="5">
    <location>
        <position position="287"/>
    </location>
    <ligand>
        <name>S-adenosyl-L-methionine</name>
        <dbReference type="ChEBI" id="CHEBI:59789"/>
    </ligand>
</feature>
<dbReference type="AlphaFoldDB" id="H2C830"/>
<dbReference type="CDD" id="cd02440">
    <property type="entry name" value="AdoMet_MTases"/>
    <property type="match status" value="1"/>
</dbReference>
<dbReference type="SUPFAM" id="SSF53335">
    <property type="entry name" value="S-adenosyl-L-methionine-dependent methyltransferases"/>
    <property type="match status" value="1"/>
</dbReference>
<keyword evidence="3 5" id="KW-0949">S-adenosyl-L-methionine</keyword>
<dbReference type="InterPro" id="IPR023267">
    <property type="entry name" value="RCMT"/>
</dbReference>
<evidence type="ECO:0000256" key="2">
    <source>
        <dbReference type="ARBA" id="ARBA00022679"/>
    </source>
</evidence>
<comment type="similarity">
    <text evidence="5">Belongs to the class I-like SAM-binding methyltransferase superfamily. RsmB/NOP family.</text>
</comment>
<dbReference type="InterPro" id="IPR015947">
    <property type="entry name" value="PUA-like_sf"/>
</dbReference>
<dbReference type="Pfam" id="PF01472">
    <property type="entry name" value="PUA"/>
    <property type="match status" value="1"/>
</dbReference>
<dbReference type="EMBL" id="JH597770">
    <property type="protein sequence ID" value="EHP68306.1"/>
    <property type="molecule type" value="Genomic_DNA"/>
</dbReference>
<protein>
    <recommendedName>
        <fullName evidence="5">tRNA (cytosine(72)-C(5))-methyltransferase</fullName>
        <shortName evidence="5">tRNA:m(5)C72 MTase</shortName>
        <ecNumber evidence="5">2.1.1.-</ecNumber>
    </recommendedName>
</protein>
<dbReference type="Proteomes" id="UP000003980">
    <property type="component" value="Unassembled WGS sequence"/>
</dbReference>
<feature type="binding site" evidence="5">
    <location>
        <position position="220"/>
    </location>
    <ligand>
        <name>S-adenosyl-L-methionine</name>
        <dbReference type="ChEBI" id="CHEBI:59789"/>
    </ligand>
</feature>
<dbReference type="STRING" id="671065.MetMK1DRAFT_00027330"/>
<dbReference type="EC" id="2.1.1.-" evidence="5"/>
<dbReference type="HOGENOM" id="CLU_005316_1_0_2"/>
<reference evidence="7 8" key="1">
    <citation type="submission" date="2012-01" db="EMBL/GenBank/DDBJ databases">
        <title>Improved High-Quality Draft sequence of Metallosphaera yellowstonensis MK1.</title>
        <authorList>
            <consortium name="US DOE Joint Genome Institute"/>
            <person name="Lucas S."/>
            <person name="Han J."/>
            <person name="Cheng J.-F."/>
            <person name="Goodwin L."/>
            <person name="Pitluck S."/>
            <person name="Peters L."/>
            <person name="Teshima H."/>
            <person name="Detter J.C."/>
            <person name="Han C."/>
            <person name="Tapia R."/>
            <person name="Land M."/>
            <person name="Hauser L."/>
            <person name="Kyrpides N."/>
            <person name="Kozubal M."/>
            <person name="Macur R.E."/>
            <person name="Jay Z."/>
            <person name="Inskeep W."/>
            <person name="Woyke T."/>
        </authorList>
    </citation>
    <scope>NUCLEOTIDE SEQUENCE [LARGE SCALE GENOMIC DNA]</scope>
    <source>
        <strain evidence="7 8">MK1</strain>
    </source>
</reference>
<keyword evidence="8" id="KW-1185">Reference proteome</keyword>
<evidence type="ECO:0000256" key="1">
    <source>
        <dbReference type="ARBA" id="ARBA00022603"/>
    </source>
</evidence>
<proteinExistence type="inferred from homology"/>
<dbReference type="PANTHER" id="PTHR22807">
    <property type="entry name" value="NOP2 YEAST -RELATED NOL1/NOP2/FMU SUN DOMAIN-CONTAINING"/>
    <property type="match status" value="1"/>
</dbReference>
<gene>
    <name evidence="7" type="ORF">MetMK1DRAFT_00027330</name>
</gene>
<evidence type="ECO:0000256" key="3">
    <source>
        <dbReference type="ARBA" id="ARBA00022691"/>
    </source>
</evidence>
<organism evidence="7 8">
    <name type="scientific">Metallosphaera yellowstonensis MK1</name>
    <dbReference type="NCBI Taxonomy" id="671065"/>
    <lineage>
        <taxon>Archaea</taxon>
        <taxon>Thermoproteota</taxon>
        <taxon>Thermoprotei</taxon>
        <taxon>Sulfolobales</taxon>
        <taxon>Sulfolobaceae</taxon>
        <taxon>Metallosphaera</taxon>
    </lineage>
</organism>
<dbReference type="InterPro" id="IPR049560">
    <property type="entry name" value="MeTrfase_RsmB-F_NOP2_cat"/>
</dbReference>
<dbReference type="eggNOG" id="arCOG00975">
    <property type="taxonomic scope" value="Archaea"/>
</dbReference>
<evidence type="ECO:0000259" key="6">
    <source>
        <dbReference type="PROSITE" id="PS51686"/>
    </source>
</evidence>
<dbReference type="GO" id="GO:0000049">
    <property type="term" value="F:tRNA binding"/>
    <property type="evidence" value="ECO:0007669"/>
    <property type="project" value="UniProtKB-UniRule"/>
</dbReference>
<comment type="catalytic activity">
    <reaction evidence="5">
        <text>cytidine(72) in tRNA + S-adenosyl-L-methionine = 5-methylcytidine(72) in tRNA + S-adenosyl-L-homocysteine + H(+)</text>
        <dbReference type="Rhea" id="RHEA:61988"/>
        <dbReference type="Rhea" id="RHEA-COMP:15996"/>
        <dbReference type="Rhea" id="RHEA-COMP:15997"/>
        <dbReference type="ChEBI" id="CHEBI:15378"/>
        <dbReference type="ChEBI" id="CHEBI:57856"/>
        <dbReference type="ChEBI" id="CHEBI:59789"/>
        <dbReference type="ChEBI" id="CHEBI:74483"/>
        <dbReference type="ChEBI" id="CHEBI:82748"/>
    </reaction>
</comment>
<dbReference type="SUPFAM" id="SSF88697">
    <property type="entry name" value="PUA domain-like"/>
    <property type="match status" value="1"/>
</dbReference>
<dbReference type="PROSITE" id="PS50890">
    <property type="entry name" value="PUA"/>
    <property type="match status" value="1"/>
</dbReference>
<name>H2C830_9CREN</name>
<feature type="binding site" evidence="5">
    <location>
        <position position="241"/>
    </location>
    <ligand>
        <name>S-adenosyl-L-methionine</name>
        <dbReference type="ChEBI" id="CHEBI:59789"/>
    </ligand>
</feature>
<comment type="caution">
    <text evidence="5">Lacks conserved residue(s) required for the propagation of feature annotation.</text>
</comment>
<evidence type="ECO:0000313" key="7">
    <source>
        <dbReference type="EMBL" id="EHP68306.1"/>
    </source>
</evidence>
<dbReference type="GO" id="GO:0006400">
    <property type="term" value="P:tRNA modification"/>
    <property type="evidence" value="ECO:0007669"/>
    <property type="project" value="UniProtKB-UniRule"/>
</dbReference>
<dbReference type="PRINTS" id="PR02008">
    <property type="entry name" value="RCMTFAMILY"/>
</dbReference>
<dbReference type="InterPro" id="IPR001678">
    <property type="entry name" value="MeTrfase_RsmB-F_NOP2_dom"/>
</dbReference>
<dbReference type="Gene3D" id="3.40.50.150">
    <property type="entry name" value="Vaccinia Virus protein VP39"/>
    <property type="match status" value="1"/>
</dbReference>
<evidence type="ECO:0000256" key="4">
    <source>
        <dbReference type="ARBA" id="ARBA00022884"/>
    </source>
</evidence>
<feature type="domain" description="SAM-dependent MTase RsmB/NOP-type" evidence="6">
    <location>
        <begin position="94"/>
        <end position="352"/>
    </location>
</feature>
<dbReference type="InterPro" id="IPR043699">
    <property type="entry name" value="NSUN6"/>
</dbReference>
<dbReference type="GO" id="GO:0001510">
    <property type="term" value="P:RNA methylation"/>
    <property type="evidence" value="ECO:0007669"/>
    <property type="project" value="InterPro"/>
</dbReference>
<dbReference type="InterPro" id="IPR002478">
    <property type="entry name" value="PUA"/>
</dbReference>
<sequence>MRGQRLSGIELIYDEHVMNELREVYKTCLNSFLESLRRPNSRLYFRLNTVKGDERIAYSLGLNRDEDLEEAFYTNISGPNKLELLDSRIIVDKRTAESAMVGSNVYRPGVKRIQAKGKEVSVISENGVHVANGVYNPYSSLVVNVTESLYKTIKVSELKEVKEGYIISQGKASMYVARFVEPAPGELIVDMNAFPGGKLSHVYQLEPRARVIGFDHTEKKVSRLREYLRLLGIKAEVFPGDSRYLYEDFGIKDVDKVIIDPPCSALGVRPKVYDQKRREDLFTFKSYQKQFLNSAYKILKKGGTVVYSTCTVTISENEEVVNDPRFELERIVRFHPNLHDLTGFFIAVLRKR</sequence>
<dbReference type="CDD" id="cd07953">
    <property type="entry name" value="PUA"/>
    <property type="match status" value="1"/>
</dbReference>
<feature type="binding site" evidence="5">
    <location>
        <position position="215"/>
    </location>
    <ligand>
        <name>S-adenosyl-L-methionine</name>
        <dbReference type="ChEBI" id="CHEBI:59789"/>
    </ligand>
</feature>
<dbReference type="GO" id="GO:0016428">
    <property type="term" value="F:tRNA (cytidine-5-)-methyltransferase activity"/>
    <property type="evidence" value="ECO:0007669"/>
    <property type="project" value="UniProtKB-UniRule"/>
</dbReference>
<evidence type="ECO:0000256" key="5">
    <source>
        <dbReference type="HAMAP-Rule" id="MF_02237"/>
    </source>
</evidence>
<dbReference type="PROSITE" id="PS51686">
    <property type="entry name" value="SAM_MT_RSMB_NOP"/>
    <property type="match status" value="1"/>
</dbReference>
<keyword evidence="2 5" id="KW-0808">Transferase</keyword>
<dbReference type="PANTHER" id="PTHR22807:SF34">
    <property type="entry name" value="TRNA (CYTOSINE(72)-C(5))-METHYLTRANSFERASE NSUN6"/>
    <property type="match status" value="1"/>
</dbReference>
<keyword evidence="1 5" id="KW-0489">Methyltransferase</keyword>
<feature type="active site" description="Nucleophile" evidence="5">
    <location>
        <position position="310"/>
    </location>
</feature>
<accession>H2C830</accession>